<dbReference type="AlphaFoldDB" id="A0A212R3V9"/>
<keyword evidence="1" id="KW-1133">Transmembrane helix</keyword>
<evidence type="ECO:0000256" key="1">
    <source>
        <dbReference type="SAM" id="Phobius"/>
    </source>
</evidence>
<keyword evidence="3" id="KW-0269">Exonuclease</keyword>
<keyword evidence="4" id="KW-1185">Reference proteome</keyword>
<evidence type="ECO:0000313" key="4">
    <source>
        <dbReference type="Proteomes" id="UP000197065"/>
    </source>
</evidence>
<feature type="transmembrane region" description="Helical" evidence="1">
    <location>
        <begin position="63"/>
        <end position="85"/>
    </location>
</feature>
<feature type="transmembrane region" description="Helical" evidence="1">
    <location>
        <begin position="34"/>
        <end position="51"/>
    </location>
</feature>
<keyword evidence="1" id="KW-0472">Membrane</keyword>
<name>A0A212R3V9_9PROT</name>
<gene>
    <name evidence="3" type="ORF">SAMN07250955_105122</name>
</gene>
<feature type="domain" description="Endonuclease/exonuclease/phosphatase" evidence="2">
    <location>
        <begin position="107"/>
        <end position="317"/>
    </location>
</feature>
<organism evidence="3 4">
    <name type="scientific">Arboricoccus pini</name>
    <dbReference type="NCBI Taxonomy" id="1963835"/>
    <lineage>
        <taxon>Bacteria</taxon>
        <taxon>Pseudomonadati</taxon>
        <taxon>Pseudomonadota</taxon>
        <taxon>Alphaproteobacteria</taxon>
        <taxon>Geminicoccales</taxon>
        <taxon>Geminicoccaceae</taxon>
        <taxon>Arboricoccus</taxon>
    </lineage>
</organism>
<keyword evidence="3" id="KW-0540">Nuclease</keyword>
<evidence type="ECO:0000313" key="3">
    <source>
        <dbReference type="EMBL" id="SNB66508.1"/>
    </source>
</evidence>
<reference evidence="3 4" key="1">
    <citation type="submission" date="2017-06" db="EMBL/GenBank/DDBJ databases">
        <authorList>
            <person name="Kim H.J."/>
            <person name="Triplett B.A."/>
        </authorList>
    </citation>
    <scope>NUCLEOTIDE SEQUENCE [LARGE SCALE GENOMIC DNA]</scope>
    <source>
        <strain evidence="3 4">B29T1</strain>
    </source>
</reference>
<keyword evidence="1" id="KW-0812">Transmembrane</keyword>
<sequence length="370" mass="41491">MYSLACTLAVGGIALTFLPFWRHAAWWVRIWEFPRLQLVGLMVIAVVLRAASGTLYGWKDLLLGAGLALALFAQAAAIAPFTPFWRRQVLRSRRPRSERSLSLVAVNVLMDNREVGRLKRSLERMAPDIVLAVETDTWWAQQLAEMLSCTHPHVLSCPLGNTYGMVLRSRLPFVDQSLSFLLKDGIPSMRVGVRLDSGAIVDLWGVHPEPPSPTEAPTSLSRDAELILVARAIEARRRHGDERPVIVMGDLNDVAWSRTTRAFLRLSQLVDPRVGRGFYNSFHAGIWPLRWPLDHVFHSPDFVLRRLRRLPAFGSDHFPIMVELDHAPRAKTHQTPDPPRLEDRAIAAETVAAAREEAASELPLGRALDV</sequence>
<proteinExistence type="predicted"/>
<keyword evidence="3" id="KW-0255">Endonuclease</keyword>
<protein>
    <submittedName>
        <fullName evidence="3">Uncharacterized conserved protein YafD, endonuclease/exonuclease/phosphatase (EEP) superfamily</fullName>
    </submittedName>
</protein>
<dbReference type="GO" id="GO:0004519">
    <property type="term" value="F:endonuclease activity"/>
    <property type="evidence" value="ECO:0007669"/>
    <property type="project" value="UniProtKB-KW"/>
</dbReference>
<dbReference type="Gene3D" id="3.60.10.10">
    <property type="entry name" value="Endonuclease/exonuclease/phosphatase"/>
    <property type="match status" value="1"/>
</dbReference>
<dbReference type="EMBL" id="FYEH01000005">
    <property type="protein sequence ID" value="SNB66508.1"/>
    <property type="molecule type" value="Genomic_DNA"/>
</dbReference>
<evidence type="ECO:0000259" key="2">
    <source>
        <dbReference type="Pfam" id="PF03372"/>
    </source>
</evidence>
<dbReference type="InterPro" id="IPR005135">
    <property type="entry name" value="Endo/exonuclease/phosphatase"/>
</dbReference>
<dbReference type="GO" id="GO:0004527">
    <property type="term" value="F:exonuclease activity"/>
    <property type="evidence" value="ECO:0007669"/>
    <property type="project" value="UniProtKB-KW"/>
</dbReference>
<keyword evidence="3" id="KW-0378">Hydrolase</keyword>
<dbReference type="Proteomes" id="UP000197065">
    <property type="component" value="Unassembled WGS sequence"/>
</dbReference>
<dbReference type="Pfam" id="PF03372">
    <property type="entry name" value="Exo_endo_phos"/>
    <property type="match status" value="1"/>
</dbReference>
<accession>A0A212R3V9</accession>
<dbReference type="SUPFAM" id="SSF56219">
    <property type="entry name" value="DNase I-like"/>
    <property type="match status" value="1"/>
</dbReference>
<dbReference type="InterPro" id="IPR036691">
    <property type="entry name" value="Endo/exonu/phosph_ase_sf"/>
</dbReference>